<keyword evidence="2" id="KW-1185">Reference proteome</keyword>
<reference evidence="1 2" key="1">
    <citation type="submission" date="2016-03" db="EMBL/GenBank/DDBJ databases">
        <title>Trachymyrmex septentrionalis WGS genome.</title>
        <authorList>
            <person name="Nygaard S."/>
            <person name="Hu H."/>
            <person name="Boomsma J."/>
            <person name="Zhang G."/>
        </authorList>
    </citation>
    <scope>NUCLEOTIDE SEQUENCE [LARGE SCALE GENOMIC DNA]</scope>
    <source>
        <strain evidence="1">Tsep2-gDNA-1</strain>
        <tissue evidence="1">Whole body</tissue>
    </source>
</reference>
<dbReference type="EMBL" id="KQ981208">
    <property type="protein sequence ID" value="KYN44701.1"/>
    <property type="molecule type" value="Genomic_DNA"/>
</dbReference>
<evidence type="ECO:0000313" key="1">
    <source>
        <dbReference type="EMBL" id="KYN44701.1"/>
    </source>
</evidence>
<dbReference type="AlphaFoldDB" id="A0A195FW99"/>
<feature type="non-terminal residue" evidence="1">
    <location>
        <position position="1"/>
    </location>
</feature>
<dbReference type="Proteomes" id="UP000078541">
    <property type="component" value="Unassembled WGS sequence"/>
</dbReference>
<name>A0A195FW99_9HYME</name>
<sequence>VMSLDESETNGESMPPFASACPRCRVLATSNLEENSTSVSEAATAAVACDVSPIVAT</sequence>
<gene>
    <name evidence="1" type="ORF">ALC56_00696</name>
</gene>
<protein>
    <submittedName>
        <fullName evidence="1">Uncharacterized protein</fullName>
    </submittedName>
</protein>
<organism evidence="1 2">
    <name type="scientific">Trachymyrmex septentrionalis</name>
    <dbReference type="NCBI Taxonomy" id="34720"/>
    <lineage>
        <taxon>Eukaryota</taxon>
        <taxon>Metazoa</taxon>
        <taxon>Ecdysozoa</taxon>
        <taxon>Arthropoda</taxon>
        <taxon>Hexapoda</taxon>
        <taxon>Insecta</taxon>
        <taxon>Pterygota</taxon>
        <taxon>Neoptera</taxon>
        <taxon>Endopterygota</taxon>
        <taxon>Hymenoptera</taxon>
        <taxon>Apocrita</taxon>
        <taxon>Aculeata</taxon>
        <taxon>Formicoidea</taxon>
        <taxon>Formicidae</taxon>
        <taxon>Myrmicinae</taxon>
        <taxon>Trachymyrmex</taxon>
    </lineage>
</organism>
<proteinExistence type="predicted"/>
<accession>A0A195FW99</accession>
<evidence type="ECO:0000313" key="2">
    <source>
        <dbReference type="Proteomes" id="UP000078541"/>
    </source>
</evidence>